<keyword evidence="3" id="KW-1185">Reference proteome</keyword>
<name>A0A4P6QAP8_9ACTN</name>
<sequence>MTRHRITVLDRTITVAIQLDAATDDARNEAFAAIAHAVRTLNLGRDAFTREPVGFPGVTVADLTDLHTRHRRGDGPATGPTATPAMSTPVRFDPQLAAHPAHQLPVWRA</sequence>
<dbReference type="EMBL" id="CP036456">
    <property type="protein sequence ID" value="QBI56841.1"/>
    <property type="molecule type" value="Genomic_DNA"/>
</dbReference>
<reference evidence="2 3" key="1">
    <citation type="submission" date="2019-02" db="EMBL/GenBank/DDBJ databases">
        <authorList>
            <person name="Khodamoradi S."/>
            <person name="Hahnke R.L."/>
            <person name="Kaempfer P."/>
            <person name="Schumann P."/>
            <person name="Rohde M."/>
            <person name="Steinert M."/>
            <person name="Luzhetskyy A."/>
            <person name="Wink J."/>
            <person name="Ruckert C."/>
        </authorList>
    </citation>
    <scope>NUCLEOTIDE SEQUENCE [LARGE SCALE GENOMIC DNA]</scope>
    <source>
        <strain evidence="2 3">M2</strain>
        <plasmid evidence="3">phim2</plasmid>
    </source>
</reference>
<dbReference type="RefSeq" id="WP_165498699.1">
    <property type="nucleotide sequence ID" value="NZ_CP036456.1"/>
</dbReference>
<keyword evidence="2" id="KW-0614">Plasmid</keyword>
<dbReference type="KEGG" id="strr:EKD16_25505"/>
<dbReference type="AlphaFoldDB" id="A0A4P6QAP8"/>
<gene>
    <name evidence="2" type="ORF">EKD16_25505</name>
</gene>
<geneLocation type="plasmid" evidence="3">
    <name>phim2</name>
</geneLocation>
<accession>A0A4P6QAP8</accession>
<proteinExistence type="predicted"/>
<dbReference type="Proteomes" id="UP000292235">
    <property type="component" value="Plasmid phiM2"/>
</dbReference>
<organism evidence="2 3">
    <name type="scientific">Streptomonospora litoralis</name>
    <dbReference type="NCBI Taxonomy" id="2498135"/>
    <lineage>
        <taxon>Bacteria</taxon>
        <taxon>Bacillati</taxon>
        <taxon>Actinomycetota</taxon>
        <taxon>Actinomycetes</taxon>
        <taxon>Streptosporangiales</taxon>
        <taxon>Nocardiopsidaceae</taxon>
        <taxon>Streptomonospora</taxon>
    </lineage>
</organism>
<evidence type="ECO:0000256" key="1">
    <source>
        <dbReference type="SAM" id="MobiDB-lite"/>
    </source>
</evidence>
<feature type="region of interest" description="Disordered" evidence="1">
    <location>
        <begin position="66"/>
        <end position="88"/>
    </location>
</feature>
<protein>
    <submittedName>
        <fullName evidence="2">Uncharacterized protein</fullName>
    </submittedName>
</protein>
<evidence type="ECO:0000313" key="2">
    <source>
        <dbReference type="EMBL" id="QBI56841.1"/>
    </source>
</evidence>
<evidence type="ECO:0000313" key="3">
    <source>
        <dbReference type="Proteomes" id="UP000292235"/>
    </source>
</evidence>